<dbReference type="FunFam" id="3.30.360.20:FF:000004">
    <property type="entry name" value="18S rRNA biogenesis protein"/>
    <property type="match status" value="1"/>
</dbReference>
<evidence type="ECO:0000313" key="8">
    <source>
        <dbReference type="Proteomes" id="UP001331761"/>
    </source>
</evidence>
<feature type="domain" description="RNA 3'-terminal phosphate cyclase" evidence="5">
    <location>
        <begin position="83"/>
        <end position="276"/>
    </location>
</feature>
<dbReference type="InterPro" id="IPR037136">
    <property type="entry name" value="RNA3'_phos_cyclase_dom_sf"/>
</dbReference>
<dbReference type="Proteomes" id="UP001331761">
    <property type="component" value="Unassembled WGS sequence"/>
</dbReference>
<dbReference type="InterPro" id="IPR000228">
    <property type="entry name" value="RNA3'_term_phos_cyc"/>
</dbReference>
<evidence type="ECO:0000256" key="1">
    <source>
        <dbReference type="ARBA" id="ARBA00004604"/>
    </source>
</evidence>
<comment type="caution">
    <text evidence="7">The sequence shown here is derived from an EMBL/GenBank/DDBJ whole genome shotgun (WGS) entry which is preliminary data.</text>
</comment>
<keyword evidence="3" id="KW-0690">Ribosome biogenesis</keyword>
<dbReference type="InterPro" id="IPR016443">
    <property type="entry name" value="RNA3'_term_phos_cyc_type_2"/>
</dbReference>
<comment type="similarity">
    <text evidence="2">Belongs to the RNA 3'-terminal cyclase family. Type 2 subfamily.</text>
</comment>
<dbReference type="Gene3D" id="3.65.10.20">
    <property type="entry name" value="RNA 3'-terminal phosphate cyclase domain"/>
    <property type="match status" value="1"/>
</dbReference>
<accession>A0AAN8FI61</accession>
<dbReference type="SUPFAM" id="SSF55205">
    <property type="entry name" value="EPT/RTPC-like"/>
    <property type="match status" value="1"/>
</dbReference>
<evidence type="ECO:0000256" key="2">
    <source>
        <dbReference type="ARBA" id="ARBA00007089"/>
    </source>
</evidence>
<dbReference type="Pfam" id="PF01137">
    <property type="entry name" value="RTC"/>
    <property type="match status" value="2"/>
</dbReference>
<feature type="domain" description="RNA 3'-terminal phosphate cyclase insert" evidence="6">
    <location>
        <begin position="118"/>
        <end position="222"/>
    </location>
</feature>
<organism evidence="7 8">
    <name type="scientific">Trichostrongylus colubriformis</name>
    <name type="common">Black scour worm</name>
    <dbReference type="NCBI Taxonomy" id="6319"/>
    <lineage>
        <taxon>Eukaryota</taxon>
        <taxon>Metazoa</taxon>
        <taxon>Ecdysozoa</taxon>
        <taxon>Nematoda</taxon>
        <taxon>Chromadorea</taxon>
        <taxon>Rhabditida</taxon>
        <taxon>Rhabditina</taxon>
        <taxon>Rhabditomorpha</taxon>
        <taxon>Strongyloidea</taxon>
        <taxon>Trichostrongylidae</taxon>
        <taxon>Trichostrongylus</taxon>
    </lineage>
</organism>
<dbReference type="InterPro" id="IPR023797">
    <property type="entry name" value="RNA3'_phos_cyclase_dom"/>
</dbReference>
<dbReference type="Gene3D" id="3.30.360.20">
    <property type="entry name" value="RNA 3'-terminal phosphate cyclase, insert domain"/>
    <property type="match status" value="1"/>
</dbReference>
<keyword evidence="4" id="KW-0539">Nucleus</keyword>
<dbReference type="GO" id="GO:0004521">
    <property type="term" value="F:RNA endonuclease activity"/>
    <property type="evidence" value="ECO:0007669"/>
    <property type="project" value="TreeGrafter"/>
</dbReference>
<dbReference type="PROSITE" id="PS01287">
    <property type="entry name" value="RTC"/>
    <property type="match status" value="1"/>
</dbReference>
<dbReference type="InterPro" id="IPR013792">
    <property type="entry name" value="RNA3'P_cycl/enolpyr_Trfase_a/b"/>
</dbReference>
<dbReference type="Pfam" id="PF05189">
    <property type="entry name" value="RTC_insert"/>
    <property type="match status" value="1"/>
</dbReference>
<evidence type="ECO:0000259" key="6">
    <source>
        <dbReference type="Pfam" id="PF05189"/>
    </source>
</evidence>
<comment type="subcellular location">
    <subcellularLocation>
        <location evidence="1">Nucleus</location>
        <location evidence="1">Nucleolus</location>
    </subcellularLocation>
</comment>
<evidence type="ECO:0000256" key="3">
    <source>
        <dbReference type="ARBA" id="ARBA00022517"/>
    </source>
</evidence>
<feature type="domain" description="RNA 3'-terminal phosphate cyclase" evidence="5">
    <location>
        <begin position="8"/>
        <end position="60"/>
    </location>
</feature>
<dbReference type="PANTHER" id="PTHR11096:SF1">
    <property type="entry name" value="RNA 3'-TERMINAL PHOSPHATE CYCLASE-LIKE PROTEIN"/>
    <property type="match status" value="1"/>
</dbReference>
<dbReference type="EMBL" id="WIXE01019483">
    <property type="protein sequence ID" value="KAK5969985.1"/>
    <property type="molecule type" value="Genomic_DNA"/>
</dbReference>
<evidence type="ECO:0000256" key="4">
    <source>
        <dbReference type="ARBA" id="ARBA00023242"/>
    </source>
</evidence>
<dbReference type="GO" id="GO:0005730">
    <property type="term" value="C:nucleolus"/>
    <property type="evidence" value="ECO:0007669"/>
    <property type="project" value="UniProtKB-SubCell"/>
</dbReference>
<reference evidence="7 8" key="1">
    <citation type="submission" date="2019-10" db="EMBL/GenBank/DDBJ databases">
        <title>Assembly and Annotation for the nematode Trichostrongylus colubriformis.</title>
        <authorList>
            <person name="Martin J."/>
        </authorList>
    </citation>
    <scope>NUCLEOTIDE SEQUENCE [LARGE SCALE GENOMIC DNA]</scope>
    <source>
        <strain evidence="7">G859</strain>
        <tissue evidence="7">Whole worm</tissue>
    </source>
</reference>
<dbReference type="InterPro" id="IPR036553">
    <property type="entry name" value="RPTC_insert"/>
</dbReference>
<name>A0AAN8FI61_TRICO</name>
<keyword evidence="8" id="KW-1185">Reference proteome</keyword>
<sequence length="319" mass="35102">MTTEELVFEGCNFFRQRLAYSVLSGRPVTIRNIRSDDDAPGIKDFEAKLIALLEKITNGTKVEISKTAQPIDIYNNFVLNDEKLELKVTARGLKPEGGGCITFSAPIVKSLRPVQREKQGNICKIRGQAYVTKVTPSLAYRMIDSAKKMLHGYIADVYITVDQRKGDSGGNSPGYGLFLTAETTEGVIYHGEAISKPKGEPGDPIVAEDVGTNAAVALLEQIHRGGCLDSSAQILASSFMALGQKDISKFLFGPLTVYSVHAFRNLKSFFEIQFKVEEWERIRKTEKGRDNDAMRLGSDQKALVTAMGIGFSNLNKIVL</sequence>
<dbReference type="InterPro" id="IPR013791">
    <property type="entry name" value="RNA3'-term_phos_cycl_insert"/>
</dbReference>
<dbReference type="AlphaFoldDB" id="A0AAN8FI61"/>
<dbReference type="PANTHER" id="PTHR11096">
    <property type="entry name" value="RNA 3' TERMINAL PHOSPHATE CYCLASE"/>
    <property type="match status" value="1"/>
</dbReference>
<gene>
    <name evidence="7" type="ORF">GCK32_008842</name>
</gene>
<dbReference type="InterPro" id="IPR020719">
    <property type="entry name" value="RNA3'_term_phos_cycl-like_CS"/>
</dbReference>
<dbReference type="NCBIfam" id="TIGR03400">
    <property type="entry name" value="18S_RNA_Rcl1p"/>
    <property type="match status" value="1"/>
</dbReference>
<dbReference type="GO" id="GO:0000479">
    <property type="term" value="P:endonucleolytic cleavage of tricistronic rRNA transcript (SSU-rRNA, 5.8S rRNA, LSU-rRNA)"/>
    <property type="evidence" value="ECO:0007669"/>
    <property type="project" value="TreeGrafter"/>
</dbReference>
<evidence type="ECO:0000313" key="7">
    <source>
        <dbReference type="EMBL" id="KAK5969985.1"/>
    </source>
</evidence>
<proteinExistence type="inferred from homology"/>
<evidence type="ECO:0000259" key="5">
    <source>
        <dbReference type="Pfam" id="PF01137"/>
    </source>
</evidence>
<protein>
    <submittedName>
        <fullName evidence="7">RNA 3' terminal phosphate cyclase</fullName>
    </submittedName>
</protein>